<protein>
    <submittedName>
        <fullName evidence="2">Inosine/uridine-preferring nucleoside hydrolase</fullName>
    </submittedName>
</protein>
<accession>Q024F4</accession>
<evidence type="ECO:0000313" key="2">
    <source>
        <dbReference type="EMBL" id="ABJ83622.1"/>
    </source>
</evidence>
<dbReference type="Pfam" id="PF01156">
    <property type="entry name" value="IU_nuc_hydro"/>
    <property type="match status" value="1"/>
</dbReference>
<dbReference type="STRING" id="234267.Acid_2633"/>
<dbReference type="InParanoid" id="Q024F4"/>
<keyword evidence="2" id="KW-0378">Hydrolase</keyword>
<dbReference type="AlphaFoldDB" id="Q024F4"/>
<dbReference type="KEGG" id="sus:Acid_2633"/>
<dbReference type="eggNOG" id="COG1957">
    <property type="taxonomic scope" value="Bacteria"/>
</dbReference>
<dbReference type="InterPro" id="IPR036452">
    <property type="entry name" value="Ribo_hydro-like"/>
</dbReference>
<reference evidence="2" key="1">
    <citation type="submission" date="2006-10" db="EMBL/GenBank/DDBJ databases">
        <title>Complete sequence of Solibacter usitatus Ellin6076.</title>
        <authorList>
            <consortium name="US DOE Joint Genome Institute"/>
            <person name="Copeland A."/>
            <person name="Lucas S."/>
            <person name="Lapidus A."/>
            <person name="Barry K."/>
            <person name="Detter J.C."/>
            <person name="Glavina del Rio T."/>
            <person name="Hammon N."/>
            <person name="Israni S."/>
            <person name="Dalin E."/>
            <person name="Tice H."/>
            <person name="Pitluck S."/>
            <person name="Thompson L.S."/>
            <person name="Brettin T."/>
            <person name="Bruce D."/>
            <person name="Han C."/>
            <person name="Tapia R."/>
            <person name="Gilna P."/>
            <person name="Schmutz J."/>
            <person name="Larimer F."/>
            <person name="Land M."/>
            <person name="Hauser L."/>
            <person name="Kyrpides N."/>
            <person name="Mikhailova N."/>
            <person name="Janssen P.H."/>
            <person name="Kuske C.R."/>
            <person name="Richardson P."/>
        </authorList>
    </citation>
    <scope>NUCLEOTIDE SEQUENCE</scope>
    <source>
        <strain evidence="2">Ellin6076</strain>
    </source>
</reference>
<feature type="domain" description="Inosine/uridine-preferring nucleoside hydrolase" evidence="1">
    <location>
        <begin position="15"/>
        <end position="258"/>
    </location>
</feature>
<dbReference type="EMBL" id="CP000473">
    <property type="protein sequence ID" value="ABJ83622.1"/>
    <property type="molecule type" value="Genomic_DNA"/>
</dbReference>
<evidence type="ECO:0000259" key="1">
    <source>
        <dbReference type="Pfam" id="PF01156"/>
    </source>
</evidence>
<dbReference type="CDD" id="cd02652">
    <property type="entry name" value="nuc_hydro_2"/>
    <property type="match status" value="1"/>
</dbReference>
<dbReference type="HOGENOM" id="CLU_055874_0_0_0"/>
<dbReference type="PANTHER" id="PTHR43264">
    <property type="match status" value="1"/>
</dbReference>
<gene>
    <name evidence="2" type="ordered locus">Acid_2633</name>
</gene>
<dbReference type="SUPFAM" id="SSF53590">
    <property type="entry name" value="Nucleoside hydrolase"/>
    <property type="match status" value="1"/>
</dbReference>
<proteinExistence type="predicted"/>
<dbReference type="PANTHER" id="PTHR43264:SF1">
    <property type="entry name" value="INOSINE_URIDINE-PREFERRING NUCLEOSIDE HYDROLASE DOMAIN-CONTAINING PROTEIN"/>
    <property type="match status" value="1"/>
</dbReference>
<name>Q024F4_SOLUE</name>
<dbReference type="Gene3D" id="3.90.245.10">
    <property type="entry name" value="Ribonucleoside hydrolase-like"/>
    <property type="match status" value="1"/>
</dbReference>
<dbReference type="InterPro" id="IPR001910">
    <property type="entry name" value="Inosine/uridine_hydrolase_dom"/>
</dbReference>
<dbReference type="GO" id="GO:0016799">
    <property type="term" value="F:hydrolase activity, hydrolyzing N-glycosyl compounds"/>
    <property type="evidence" value="ECO:0007669"/>
    <property type="project" value="InterPro"/>
</dbReference>
<organism evidence="2">
    <name type="scientific">Solibacter usitatus (strain Ellin6076)</name>
    <dbReference type="NCBI Taxonomy" id="234267"/>
    <lineage>
        <taxon>Bacteria</taxon>
        <taxon>Pseudomonadati</taxon>
        <taxon>Acidobacteriota</taxon>
        <taxon>Terriglobia</taxon>
        <taxon>Bryobacterales</taxon>
        <taxon>Solibacteraceae</taxon>
        <taxon>Candidatus Solibacter</taxon>
    </lineage>
</organism>
<sequence>MSLAACAALAQSTPVIFDTDMGNDVDDALALAMLHALESRAECRLIGVTITKDNPWAAPYVDLVNTFYGRANIPVGMVKGGVTPEASPMIQVPAERRRADGSMVYPRRLASGGEALEAVALLRRLLAAEKDGSVVIVQVGFSTNLARLLDTPEDLELVKRKVKLLSVMAGNFVQPKSEFNVERDTASARKLFDRWPGEIVVSGFEIGQALLFPAAAIEKDFAWAGDHPVVDAYRSYKKMPYDRPTWDLTAALYAVRPDAGYFGLSPRGKISSDDKGLTHFQADPAGRRRYLVLNEAQRARVLESMILLSSQPRN</sequence>